<keyword evidence="4" id="KW-1185">Reference proteome</keyword>
<reference evidence="4" key="1">
    <citation type="journal article" date="2019" name="Int. J. Syst. Evol. Microbiol.">
        <title>The Global Catalogue of Microorganisms (GCM) 10K type strain sequencing project: providing services to taxonomists for standard genome sequencing and annotation.</title>
        <authorList>
            <consortium name="The Broad Institute Genomics Platform"/>
            <consortium name="The Broad Institute Genome Sequencing Center for Infectious Disease"/>
            <person name="Wu L."/>
            <person name="Ma J."/>
        </authorList>
    </citation>
    <scope>NUCLEOTIDE SEQUENCE [LARGE SCALE GENOMIC DNA]</scope>
    <source>
        <strain evidence="4">CGMCC 1.6784</strain>
    </source>
</reference>
<feature type="region of interest" description="Disordered" evidence="1">
    <location>
        <begin position="84"/>
        <end position="103"/>
    </location>
</feature>
<gene>
    <name evidence="3" type="ORF">GCM10011349_24640</name>
</gene>
<sequence length="536" mass="58152">MAMVAVFGLTALATAYVGMAPLASSVNSPAVRNVLVMLDRTAAGAIAIGGRGTAIIACLVLGIVLILLVALNIGEGKAERVAAKTPASVGGHDPGPVWRPEPMSQDDRIANLRRRAAGLPAEASHKKPAPRPVALIRKPRERDRDWFDDLSWLGGLPRLGTTAWPCDTSGTPLPFAAQIDLAELAAACPESPLPQTGSLAFFLGTGAVVAVPEGHSEFAEAPGNLPPAYDEGGHPFPAQPGRLSRHFFPFWPVQPVAIDLPETLRTPHGEPWQYEANEKMAEQIERHARPRDTLFTAHEDTGLWWHGVNHLADQLHAAFDASGRPVALKRDSVGHAQEALAAIENEGLEADPRLEEAKEDLARKQADLAAIEAQRNGLPDMLAAIEQFIAGRDPWEPLTSDECAIVDEFLTELHANYADVVRHNVPSSVTDLAALSLRTMVTDTTEAVAALPDDQLARINREFRMPTRHPHLMFGPGSSHNPAAHAGRGDILLLQLAYDDMIEWRWGEMGLFQFWISEDDAAAGRWDRARLSFDET</sequence>
<accession>A0ABQ2JMN0</accession>
<dbReference type="SUPFAM" id="SSF103032">
    <property type="entry name" value="Hypothetical protein YwqG"/>
    <property type="match status" value="2"/>
</dbReference>
<dbReference type="Proteomes" id="UP000605099">
    <property type="component" value="Unassembled WGS sequence"/>
</dbReference>
<feature type="transmembrane region" description="Helical" evidence="2">
    <location>
        <begin position="41"/>
        <end position="71"/>
    </location>
</feature>
<dbReference type="PANTHER" id="PTHR36436">
    <property type="entry name" value="SLL5081 PROTEIN"/>
    <property type="match status" value="1"/>
</dbReference>
<dbReference type="Pfam" id="PF09234">
    <property type="entry name" value="DUF1963"/>
    <property type="match status" value="2"/>
</dbReference>
<keyword evidence="2" id="KW-1133">Transmembrane helix</keyword>
<organism evidence="3 4">
    <name type="scientific">Novosphingobium indicum</name>
    <dbReference type="NCBI Taxonomy" id="462949"/>
    <lineage>
        <taxon>Bacteria</taxon>
        <taxon>Pseudomonadati</taxon>
        <taxon>Pseudomonadota</taxon>
        <taxon>Alphaproteobacteria</taxon>
        <taxon>Sphingomonadales</taxon>
        <taxon>Sphingomonadaceae</taxon>
        <taxon>Novosphingobium</taxon>
    </lineage>
</organism>
<evidence type="ECO:0000256" key="1">
    <source>
        <dbReference type="SAM" id="MobiDB-lite"/>
    </source>
</evidence>
<evidence type="ECO:0000256" key="2">
    <source>
        <dbReference type="SAM" id="Phobius"/>
    </source>
</evidence>
<evidence type="ECO:0008006" key="5">
    <source>
        <dbReference type="Google" id="ProtNLM"/>
    </source>
</evidence>
<evidence type="ECO:0000313" key="3">
    <source>
        <dbReference type="EMBL" id="GGN51768.1"/>
    </source>
</evidence>
<protein>
    <recommendedName>
        <fullName evidence="5">DUF1963 domain-containing protein</fullName>
    </recommendedName>
</protein>
<keyword evidence="2" id="KW-0472">Membrane</keyword>
<dbReference type="EMBL" id="BMLK01000010">
    <property type="protein sequence ID" value="GGN51768.1"/>
    <property type="molecule type" value="Genomic_DNA"/>
</dbReference>
<dbReference type="InterPro" id="IPR015315">
    <property type="entry name" value="DUF1963"/>
</dbReference>
<proteinExistence type="predicted"/>
<comment type="caution">
    <text evidence="3">The sequence shown here is derived from an EMBL/GenBank/DDBJ whole genome shotgun (WGS) entry which is preliminary data.</text>
</comment>
<dbReference type="Gene3D" id="2.30.320.10">
    <property type="entry name" value="YwqG-like"/>
    <property type="match status" value="2"/>
</dbReference>
<dbReference type="InterPro" id="IPR035948">
    <property type="entry name" value="YwqG-like_sf"/>
</dbReference>
<keyword evidence="2" id="KW-0812">Transmembrane</keyword>
<evidence type="ECO:0000313" key="4">
    <source>
        <dbReference type="Proteomes" id="UP000605099"/>
    </source>
</evidence>
<name>A0ABQ2JMN0_9SPHN</name>
<dbReference type="PANTHER" id="PTHR36436:SF6">
    <property type="entry name" value="SLL5081 PROTEIN"/>
    <property type="match status" value="1"/>
</dbReference>